<accession>A0AAX1NCL3</accession>
<gene>
    <name evidence="2" type="ORF">KMW28_21250</name>
</gene>
<sequence>MLLIFMYFFIGMWVTIVAVMYLNIVRREQKNMTVDLQAQDVQMLMEYDTMEYKRVTKEDIPEDFDIILLEVD</sequence>
<keyword evidence="1" id="KW-0472">Membrane</keyword>
<evidence type="ECO:0000256" key="1">
    <source>
        <dbReference type="SAM" id="Phobius"/>
    </source>
</evidence>
<evidence type="ECO:0000313" key="3">
    <source>
        <dbReference type="Proteomes" id="UP000678679"/>
    </source>
</evidence>
<keyword evidence="1" id="KW-1133">Transmembrane helix</keyword>
<feature type="transmembrane region" description="Helical" evidence="1">
    <location>
        <begin position="6"/>
        <end position="24"/>
    </location>
</feature>
<dbReference type="EMBL" id="CP076133">
    <property type="protein sequence ID" value="QWG04952.1"/>
    <property type="molecule type" value="Genomic_DNA"/>
</dbReference>
<reference evidence="2 3" key="1">
    <citation type="submission" date="2021-05" db="EMBL/GenBank/DDBJ databases">
        <title>Comparative genomic studies on the polysaccharide-degrading batcterial strains of the Flammeovirga genus.</title>
        <authorList>
            <person name="Zewei F."/>
            <person name="Zheng Z."/>
            <person name="Yu L."/>
            <person name="Ruyue G."/>
            <person name="Yanhong M."/>
            <person name="Yuanyuan C."/>
            <person name="Jingyan G."/>
            <person name="Wenjun H."/>
        </authorList>
    </citation>
    <scope>NUCLEOTIDE SEQUENCE [LARGE SCALE GENOMIC DNA]</scope>
    <source>
        <strain evidence="2 3">NBRC:100898</strain>
    </source>
</reference>
<dbReference type="KEGG" id="fya:KMW28_21250"/>
<keyword evidence="3" id="KW-1185">Reference proteome</keyword>
<dbReference type="RefSeq" id="WP_169662354.1">
    <property type="nucleotide sequence ID" value="NZ_CP076133.1"/>
</dbReference>
<organism evidence="2 3">
    <name type="scientific">Flammeovirga yaeyamensis</name>
    <dbReference type="NCBI Taxonomy" id="367791"/>
    <lineage>
        <taxon>Bacteria</taxon>
        <taxon>Pseudomonadati</taxon>
        <taxon>Bacteroidota</taxon>
        <taxon>Cytophagia</taxon>
        <taxon>Cytophagales</taxon>
        <taxon>Flammeovirgaceae</taxon>
        <taxon>Flammeovirga</taxon>
    </lineage>
</organism>
<proteinExistence type="predicted"/>
<dbReference type="Proteomes" id="UP000678679">
    <property type="component" value="Chromosome 2"/>
</dbReference>
<keyword evidence="1" id="KW-0812">Transmembrane</keyword>
<name>A0AAX1NCL3_9BACT</name>
<protein>
    <submittedName>
        <fullName evidence="2">Uncharacterized protein</fullName>
    </submittedName>
</protein>
<evidence type="ECO:0000313" key="2">
    <source>
        <dbReference type="EMBL" id="QWG04952.1"/>
    </source>
</evidence>
<dbReference type="AlphaFoldDB" id="A0AAX1NCL3"/>